<evidence type="ECO:0000313" key="3">
    <source>
        <dbReference type="EnsemblMetazoa" id="XP_019757688.1"/>
    </source>
</evidence>
<feature type="compositionally biased region" description="Basic and acidic residues" evidence="1">
    <location>
        <begin position="1076"/>
        <end position="1087"/>
    </location>
</feature>
<feature type="region of interest" description="Disordered" evidence="1">
    <location>
        <begin position="1066"/>
        <end position="1107"/>
    </location>
</feature>
<feature type="compositionally biased region" description="Low complexity" evidence="1">
    <location>
        <begin position="506"/>
        <end position="515"/>
    </location>
</feature>
<feature type="region of interest" description="Disordered" evidence="1">
    <location>
        <begin position="821"/>
        <end position="841"/>
    </location>
</feature>
<feature type="region of interest" description="Disordered" evidence="1">
    <location>
        <begin position="984"/>
        <end position="1027"/>
    </location>
</feature>
<proteinExistence type="predicted"/>
<dbReference type="InterPro" id="IPR003124">
    <property type="entry name" value="WH2_dom"/>
</dbReference>
<name>A0AAR5P9C2_DENPD</name>
<feature type="region of interest" description="Disordered" evidence="1">
    <location>
        <begin position="19"/>
        <end position="38"/>
    </location>
</feature>
<feature type="compositionally biased region" description="Polar residues" evidence="1">
    <location>
        <begin position="647"/>
        <end position="661"/>
    </location>
</feature>
<keyword evidence="4" id="KW-1185">Reference proteome</keyword>
<dbReference type="Gene3D" id="3.10.20.90">
    <property type="entry name" value="Phosphatidylinositol 3-kinase Catalytic Subunit, Chain A, domain 1"/>
    <property type="match status" value="1"/>
</dbReference>
<feature type="compositionally biased region" description="Low complexity" evidence="1">
    <location>
        <begin position="274"/>
        <end position="288"/>
    </location>
</feature>
<dbReference type="InterPro" id="IPR029071">
    <property type="entry name" value="Ubiquitin-like_domsf"/>
</dbReference>
<dbReference type="EnsemblMetazoa" id="XM_019902129.1">
    <property type="protein sequence ID" value="XP_019757688.1"/>
    <property type="gene ID" value="LOC109536057"/>
</dbReference>
<feature type="compositionally biased region" description="Polar residues" evidence="1">
    <location>
        <begin position="388"/>
        <end position="405"/>
    </location>
</feature>
<feature type="compositionally biased region" description="Polar residues" evidence="1">
    <location>
        <begin position="428"/>
        <end position="451"/>
    </location>
</feature>
<evidence type="ECO:0000256" key="1">
    <source>
        <dbReference type="SAM" id="MobiDB-lite"/>
    </source>
</evidence>
<dbReference type="PROSITE" id="PS51082">
    <property type="entry name" value="WH2"/>
    <property type="match status" value="1"/>
</dbReference>
<feature type="region of interest" description="Disordered" evidence="1">
    <location>
        <begin position="897"/>
        <end position="942"/>
    </location>
</feature>
<feature type="compositionally biased region" description="Low complexity" evidence="1">
    <location>
        <begin position="999"/>
        <end position="1011"/>
    </location>
</feature>
<dbReference type="SUPFAM" id="SSF54236">
    <property type="entry name" value="Ubiquitin-like"/>
    <property type="match status" value="1"/>
</dbReference>
<dbReference type="InterPro" id="IPR039895">
    <property type="entry name" value="COBL-like"/>
</dbReference>
<sequence>MIAANVLCLKKKKKRTYSLSSCQGDGAGTSKNDSSRNDRVTMIPITEDTPPDMLAGAMDLTVHLPSGKSVKMSVERSTPMMDLLVQVTTTNHLQLSNHTLQVLGMAPSSEHNDKVLLFKPNTPIGTLDTQHIRVLPKERTLPAPKYSAPGHQPFESTFRLKVHLPRNQLYVTRVSRNVLLEDIMKKVCGEKNLDPTKYDFKHPGNLDQILDPKFTLSDYQITEIYVVAKGTTNLNQAFSAADIMVLRKEEERKQMHNKAGGGVFNLIFKRGKSSMGSGSVSSDNRSISPTQSDDSRSVTPPVVQPPPERPKPPQRKRRPAPKPPQAPEASSTKKTIDNGLTICHSRNSSDSSGYHEASILSDHCANASLPRMRPKSAFVGDLVTAQGSSNLNTMVPHSRSTTSLVTGRKKKAAPPPPPPAAISPASSVVTQSANPSPLVASQSDNSAQSEFSVVLDITENPSTNPVPIPKPRTKVSRAKSNLQSPTTISIDRPENAGELTHEEASEPAPSSAPEESMLELGDTESNQPEAKSPAAKESRLNFRLGTPEPFPINSMPKNDYSMEEILTSLEAVKPFIMNTDKSPKRALADLQLMGSILDESSKDPKPPAIVGVIPKTPKLEKRLPANSDSFGKRRCFQIGKSLEQKFNPETASLNSKSSRGSASFEDEISDLDENMFAGSLSKASTRKRPEVFNQLFGIHSFEGRLPFNSNSPDQIGIRNQPAGAPEPESATSATLPLEQTPRDSPPLPLQQQEKSLDSADSGTRLSGKGDREEGFQTPPPPPLLDEIEADAPPLPVTPPPQLIKLEAELVDVDWQYQLPSPPGAFRDSSPAPIVGPESDFKDSVVTSPELFEKLKSLEESQSVRSETSEEPLNTLTLEHLEKRKSLVYNRELATSLKMTDSLESSAKSSEAFASSRGGFQIDPDKPKHPPKPARSQSQHYTLPNFKISTYDVPKHQNIKVFEDDTIRSSTHLGKTHLEESVWKRHSVDEAPKENATQASAVSRSGSFSSDSRTPLKPVSRSKSTLTLNKYQAGRKEAGTNMSRSNSLFDVSGLQSLEVMKLIQNKLNTPPGSQEQLPREEPHDDTHASPKPVRKFYRGPPAVNMSTWSERPKVPVAVKADEDYKLGNATKPQEEHGGAEITQKSGNVVIRIGANKSSLLGPAGYRRPLANLNGSTRPVQRPHSIALDLSRVPVVRSMELKKPFQEAQTGNTSITHLNQDQEEFKSLQSHYGENDPDRRVFRAGSFRPVDVQGAPVVRGFKSGNIEINNRLSWNPSMTLPARSQMDKGFNTNQFVPFSQSVLRRTESSKRYIPDPKPVGSCTSLPPPPPEMPRVVLRRAAPQERNQISPSDPRDQLLESIRNFGGKKGLRAAKV</sequence>
<protein>
    <recommendedName>
        <fullName evidence="2">WH2 domain-containing protein</fullName>
    </recommendedName>
</protein>
<feature type="region of interest" description="Disordered" evidence="1">
    <location>
        <begin position="388"/>
        <end position="557"/>
    </location>
</feature>
<feature type="region of interest" description="Disordered" evidence="1">
    <location>
        <begin position="274"/>
        <end position="355"/>
    </location>
</feature>
<feature type="domain" description="WH2" evidence="2">
    <location>
        <begin position="1351"/>
        <end position="1371"/>
    </location>
</feature>
<feature type="compositionally biased region" description="Polar residues" evidence="1">
    <location>
        <begin position="749"/>
        <end position="764"/>
    </location>
</feature>
<feature type="compositionally biased region" description="Acidic residues" evidence="1">
    <location>
        <begin position="664"/>
        <end position="673"/>
    </location>
</feature>
<dbReference type="KEGG" id="dpa:109536057"/>
<dbReference type="Proteomes" id="UP000019118">
    <property type="component" value="Unassembled WGS sequence"/>
</dbReference>
<feature type="region of interest" description="Disordered" evidence="1">
    <location>
        <begin position="646"/>
        <end position="673"/>
    </location>
</feature>
<accession>A0AAR5P9C2</accession>
<feature type="region of interest" description="Disordered" evidence="1">
    <location>
        <begin position="856"/>
        <end position="876"/>
    </location>
</feature>
<dbReference type="GeneID" id="109536057"/>
<evidence type="ECO:0000259" key="2">
    <source>
        <dbReference type="PROSITE" id="PS51082"/>
    </source>
</evidence>
<organism evidence="3 4">
    <name type="scientific">Dendroctonus ponderosae</name>
    <name type="common">Mountain pine beetle</name>
    <dbReference type="NCBI Taxonomy" id="77166"/>
    <lineage>
        <taxon>Eukaryota</taxon>
        <taxon>Metazoa</taxon>
        <taxon>Ecdysozoa</taxon>
        <taxon>Arthropoda</taxon>
        <taxon>Hexapoda</taxon>
        <taxon>Insecta</taxon>
        <taxon>Pterygota</taxon>
        <taxon>Neoptera</taxon>
        <taxon>Endopterygota</taxon>
        <taxon>Coleoptera</taxon>
        <taxon>Polyphaga</taxon>
        <taxon>Cucujiformia</taxon>
        <taxon>Curculionidae</taxon>
        <taxon>Scolytinae</taxon>
        <taxon>Dendroctonus</taxon>
    </lineage>
</organism>
<dbReference type="PANTHER" id="PTHR21557">
    <property type="entry name" value="CORDON-BLEU"/>
    <property type="match status" value="1"/>
</dbReference>
<feature type="region of interest" description="Disordered" evidence="1">
    <location>
        <begin position="1309"/>
        <end position="1373"/>
    </location>
</feature>
<feature type="compositionally biased region" description="Polar residues" evidence="1">
    <location>
        <begin position="1066"/>
        <end position="1075"/>
    </location>
</feature>
<dbReference type="PANTHER" id="PTHR21557:SF2">
    <property type="entry name" value="CORDON-BLEU PROTEIN-LIKE 1"/>
    <property type="match status" value="1"/>
</dbReference>
<reference evidence="4" key="1">
    <citation type="journal article" date="2013" name="Genome Biol.">
        <title>Draft genome of the mountain pine beetle, Dendroctonus ponderosae Hopkins, a major forest pest.</title>
        <authorList>
            <person name="Keeling C.I."/>
            <person name="Yuen M.M."/>
            <person name="Liao N.Y."/>
            <person name="Docking T.R."/>
            <person name="Chan S.K."/>
            <person name="Taylor G.A."/>
            <person name="Palmquist D.L."/>
            <person name="Jackman S.D."/>
            <person name="Nguyen A."/>
            <person name="Li M."/>
            <person name="Henderson H."/>
            <person name="Janes J.K."/>
            <person name="Zhao Y."/>
            <person name="Pandoh P."/>
            <person name="Moore R."/>
            <person name="Sperling F.A."/>
            <person name="Huber D.P."/>
            <person name="Birol I."/>
            <person name="Jones S.J."/>
            <person name="Bohlmann J."/>
        </authorList>
    </citation>
    <scope>NUCLEOTIDE SEQUENCE</scope>
</reference>
<dbReference type="GO" id="GO:0003785">
    <property type="term" value="F:actin monomer binding"/>
    <property type="evidence" value="ECO:0007669"/>
    <property type="project" value="InterPro"/>
</dbReference>
<feature type="region of interest" description="Disordered" evidence="1">
    <location>
        <begin position="702"/>
        <end position="800"/>
    </location>
</feature>
<feature type="compositionally biased region" description="Low complexity" evidence="1">
    <location>
        <begin position="901"/>
        <end position="915"/>
    </location>
</feature>
<feature type="compositionally biased region" description="Basic and acidic residues" evidence="1">
    <location>
        <begin position="491"/>
        <end position="504"/>
    </location>
</feature>
<feature type="compositionally biased region" description="Polar residues" evidence="1">
    <location>
        <begin position="478"/>
        <end position="489"/>
    </location>
</feature>
<evidence type="ECO:0000313" key="4">
    <source>
        <dbReference type="Proteomes" id="UP000019118"/>
    </source>
</evidence>
<reference evidence="3" key="2">
    <citation type="submission" date="2024-08" db="UniProtKB">
        <authorList>
            <consortium name="EnsemblMetazoa"/>
        </authorList>
    </citation>
    <scope>IDENTIFICATION</scope>
</reference>